<dbReference type="SMART" id="SM00131">
    <property type="entry name" value="KU"/>
    <property type="match status" value="1"/>
</dbReference>
<dbReference type="EMBL" id="GADI01001322">
    <property type="protein sequence ID" value="JAA72486.1"/>
    <property type="molecule type" value="mRNA"/>
</dbReference>
<reference evidence="2" key="1">
    <citation type="submission" date="2012-12" db="EMBL/GenBank/DDBJ databases">
        <title>Identification and characterization of a phenylalanine ammonia-lyase gene family in Isatis indigotica Fort.</title>
        <authorList>
            <person name="Liu Q."/>
            <person name="Chen J."/>
            <person name="Zhou X."/>
            <person name="Di P."/>
            <person name="Xiao Y."/>
            <person name="Xuan H."/>
            <person name="Zhang L."/>
            <person name="Chen W."/>
        </authorList>
    </citation>
    <scope>NUCLEOTIDE SEQUENCE</scope>
    <source>
        <tissue evidence="2">Salivary gland</tissue>
    </source>
</reference>
<evidence type="ECO:0000259" key="1">
    <source>
        <dbReference type="PROSITE" id="PS50279"/>
    </source>
</evidence>
<protein>
    <submittedName>
        <fullName evidence="2">Putative salivary kunitz domain protein</fullName>
    </submittedName>
</protein>
<dbReference type="AlphaFoldDB" id="A0A0K8RN53"/>
<name>A0A0K8RN53_IXORI</name>
<proteinExistence type="evidence at transcript level"/>
<organism evidence="2">
    <name type="scientific">Ixodes ricinus</name>
    <name type="common">Common tick</name>
    <name type="synonym">Acarus ricinus</name>
    <dbReference type="NCBI Taxonomy" id="34613"/>
    <lineage>
        <taxon>Eukaryota</taxon>
        <taxon>Metazoa</taxon>
        <taxon>Ecdysozoa</taxon>
        <taxon>Arthropoda</taxon>
        <taxon>Chelicerata</taxon>
        <taxon>Arachnida</taxon>
        <taxon>Acari</taxon>
        <taxon>Parasitiformes</taxon>
        <taxon>Ixodida</taxon>
        <taxon>Ixodoidea</taxon>
        <taxon>Ixodidae</taxon>
        <taxon>Ixodinae</taxon>
        <taxon>Ixodes</taxon>
    </lineage>
</organism>
<accession>A0A0K8RN53</accession>
<sequence>VIQTTRVGHFGPSYGGLTCPSALIHLTMLIEIASILATATGSSSTSCQSDTQVNVCTLDPERNFGDGHFGDFFYDWRTDKCLEMNLGDDDGSEKNRFFNLDDCNSKCRKNVPIECFDELTPHLGKGGTVKWAYNHSVHKCVSFNWKQT</sequence>
<dbReference type="InterPro" id="IPR036880">
    <property type="entry name" value="Kunitz_BPTI_sf"/>
</dbReference>
<feature type="non-terminal residue" evidence="2">
    <location>
        <position position="1"/>
    </location>
</feature>
<dbReference type="InterPro" id="IPR002223">
    <property type="entry name" value="Kunitz_BPTI"/>
</dbReference>
<feature type="domain" description="BPTI/Kunitz inhibitor" evidence="1">
    <location>
        <begin position="56"/>
        <end position="107"/>
    </location>
</feature>
<dbReference type="Gene3D" id="4.10.410.10">
    <property type="entry name" value="Pancreatic trypsin inhibitor Kunitz domain"/>
    <property type="match status" value="1"/>
</dbReference>
<dbReference type="SUPFAM" id="SSF57362">
    <property type="entry name" value="BPTI-like"/>
    <property type="match status" value="1"/>
</dbReference>
<dbReference type="PROSITE" id="PS50279">
    <property type="entry name" value="BPTI_KUNITZ_2"/>
    <property type="match status" value="1"/>
</dbReference>
<dbReference type="GO" id="GO:0004867">
    <property type="term" value="F:serine-type endopeptidase inhibitor activity"/>
    <property type="evidence" value="ECO:0007669"/>
    <property type="project" value="InterPro"/>
</dbReference>
<evidence type="ECO:0000313" key="2">
    <source>
        <dbReference type="EMBL" id="JAA72486.1"/>
    </source>
</evidence>
<dbReference type="Pfam" id="PF00014">
    <property type="entry name" value="Kunitz_BPTI"/>
    <property type="match status" value="1"/>
</dbReference>